<evidence type="ECO:0000313" key="4">
    <source>
        <dbReference type="EMBL" id="PWA37895.1"/>
    </source>
</evidence>
<dbReference type="InterPro" id="IPR011990">
    <property type="entry name" value="TPR-like_helical_dom_sf"/>
</dbReference>
<feature type="repeat" description="PPR" evidence="3">
    <location>
        <begin position="598"/>
        <end position="632"/>
    </location>
</feature>
<dbReference type="Gene3D" id="1.25.40.10">
    <property type="entry name" value="Tetratricopeptide repeat domain"/>
    <property type="match status" value="6"/>
</dbReference>
<evidence type="ECO:0008006" key="6">
    <source>
        <dbReference type="Google" id="ProtNLM"/>
    </source>
</evidence>
<comment type="similarity">
    <text evidence="1">Belongs to the PPR family. P subfamily.</text>
</comment>
<dbReference type="InterPro" id="IPR051240">
    <property type="entry name" value="Mito_RNA-Proc/Resp"/>
</dbReference>
<feature type="repeat" description="PPR" evidence="3">
    <location>
        <begin position="738"/>
        <end position="772"/>
    </location>
</feature>
<dbReference type="GO" id="GO:0003729">
    <property type="term" value="F:mRNA binding"/>
    <property type="evidence" value="ECO:0007669"/>
    <property type="project" value="TreeGrafter"/>
</dbReference>
<sequence>MLSSFICLLSSFHAAHSFRRNFSSSLGPRHFPDYSPKKPTIKDSQLVHNICTTIKQRPFDPIQRVLKPFESRFKSDHFIWVLMDIKDHYSLVLNFFHWLCLRRSPSLEARCIVIQISVAAKDPKMAHGLIHDFWTKPNVDASLPFTLFMEKLIYTYKDWGSNPHVFDIFFQYKTTIFVPTRYPHYYHCQHMLSSFICLLSSFHAAHSFRRNFSSSLGPRHFPDYSPKKPTIKDSQLVHNICTTIKQRPFDPIQRVLKPFESRFKSDHFIWVLMDIKDHYSLVLNFFHWLCLRRSPSLEARCIVIQISVAAKDPKMAHGLIHDFWTKPNVDASLPFTLFMEKLIYTYKDWGSNPHVFDIFFQVLVQVGILDGAKKLFYKMLNYGVVISVDSCNMYLSQLSKNIDGCKTTPHVFSEFSEEGVRWNTMSHNIMIHALCRMGKVKEAHNLLLQMELRGYMCDTVSYSTMINGYCQIGEHNVVLKLMDEMQIKGLKPNMFTLNSVIFLLCKIGKVVDAEKVLREMIYQKIVPDKVVYTTLIDGFCKAGNITAAYRLFEEMRRKNIFPDPVTYTALISGNCQKGNISEAYSLFLEMRNREMEVDEVTYTVLIDGYCKDGQIKEAFSLHNQMVRMGLTPNIVTYTALVDGLCKQGEMDTANELLLEICAKGLKLNICTYNSLVNGLCKLGNIVQATKLVEDMEVAGIYPDTYTYTTLMDAYCKAGDMDKAHELLRRMLDKGLQPTVVTFNVLMNGFCMAGMLEDGKRLLKWMLEKGIMPNATTYNSLMKQYSIRNDMHATTEIYRGLLGEGLSPNANTYDILIRGHCKARNMKEAWFLHKEMVEKGYDLSVNAYNALIKGFIKRKRIQEAKTLFDEMRKKGLAADRELYSIFMDMNYHEGNLDLTLELCDEALEKSIVDKTGK</sequence>
<dbReference type="PANTHER" id="PTHR47933:SF69">
    <property type="entry name" value="OS07G0513200 PROTEIN"/>
    <property type="match status" value="1"/>
</dbReference>
<dbReference type="Pfam" id="PF12854">
    <property type="entry name" value="PPR_1"/>
    <property type="match status" value="2"/>
</dbReference>
<feature type="repeat" description="PPR" evidence="3">
    <location>
        <begin position="528"/>
        <end position="562"/>
    </location>
</feature>
<feature type="repeat" description="PPR" evidence="3">
    <location>
        <begin position="633"/>
        <end position="667"/>
    </location>
</feature>
<dbReference type="EMBL" id="PKPP01016228">
    <property type="protein sequence ID" value="PWA37895.1"/>
    <property type="molecule type" value="Genomic_DNA"/>
</dbReference>
<feature type="repeat" description="PPR" evidence="3">
    <location>
        <begin position="668"/>
        <end position="702"/>
    </location>
</feature>
<name>A0A2U1KMA4_ARTAN</name>
<reference evidence="4 5" key="1">
    <citation type="journal article" date="2018" name="Mol. Plant">
        <title>The genome of Artemisia annua provides insight into the evolution of Asteraceae family and artemisinin biosynthesis.</title>
        <authorList>
            <person name="Shen Q."/>
            <person name="Zhang L."/>
            <person name="Liao Z."/>
            <person name="Wang S."/>
            <person name="Yan T."/>
            <person name="Shi P."/>
            <person name="Liu M."/>
            <person name="Fu X."/>
            <person name="Pan Q."/>
            <person name="Wang Y."/>
            <person name="Lv Z."/>
            <person name="Lu X."/>
            <person name="Zhang F."/>
            <person name="Jiang W."/>
            <person name="Ma Y."/>
            <person name="Chen M."/>
            <person name="Hao X."/>
            <person name="Li L."/>
            <person name="Tang Y."/>
            <person name="Lv G."/>
            <person name="Zhou Y."/>
            <person name="Sun X."/>
            <person name="Brodelius P.E."/>
            <person name="Rose J.K.C."/>
            <person name="Tang K."/>
        </authorList>
    </citation>
    <scope>NUCLEOTIDE SEQUENCE [LARGE SCALE GENOMIC DNA]</scope>
    <source>
        <strain evidence="5">cv. Huhao1</strain>
        <tissue evidence="4">Leaf</tissue>
    </source>
</reference>
<feature type="repeat" description="PPR" evidence="3">
    <location>
        <begin position="843"/>
        <end position="877"/>
    </location>
</feature>
<evidence type="ECO:0000256" key="3">
    <source>
        <dbReference type="PROSITE-ProRule" id="PRU00708"/>
    </source>
</evidence>
<feature type="repeat" description="PPR" evidence="3">
    <location>
        <begin position="493"/>
        <end position="527"/>
    </location>
</feature>
<dbReference type="NCBIfam" id="TIGR00756">
    <property type="entry name" value="PPR"/>
    <property type="match status" value="12"/>
</dbReference>
<feature type="repeat" description="PPR" evidence="3">
    <location>
        <begin position="423"/>
        <end position="457"/>
    </location>
</feature>
<accession>A0A2U1KMA4</accession>
<dbReference type="Pfam" id="PF13041">
    <property type="entry name" value="PPR_2"/>
    <property type="match status" value="6"/>
</dbReference>
<dbReference type="OrthoDB" id="185373at2759"/>
<dbReference type="PROSITE" id="PS51375">
    <property type="entry name" value="PPR"/>
    <property type="match status" value="13"/>
</dbReference>
<dbReference type="SUPFAM" id="SSF81901">
    <property type="entry name" value="HCP-like"/>
    <property type="match status" value="1"/>
</dbReference>
<evidence type="ECO:0000313" key="5">
    <source>
        <dbReference type="Proteomes" id="UP000245207"/>
    </source>
</evidence>
<dbReference type="PANTHER" id="PTHR47933">
    <property type="entry name" value="PENTATRICOPEPTIDE REPEAT-CONTAINING PROTEIN 1, MITOCHONDRIAL"/>
    <property type="match status" value="1"/>
</dbReference>
<feature type="repeat" description="PPR" evidence="3">
    <location>
        <begin position="808"/>
        <end position="842"/>
    </location>
</feature>
<proteinExistence type="inferred from homology"/>
<dbReference type="InterPro" id="IPR002885">
    <property type="entry name" value="PPR_rpt"/>
</dbReference>
<dbReference type="FunFam" id="1.25.40.10:FF:000558">
    <property type="entry name" value="Pentatricopeptide repeat-containing protein At5g39710"/>
    <property type="match status" value="2"/>
</dbReference>
<dbReference type="STRING" id="35608.A0A2U1KMA4"/>
<evidence type="ECO:0000256" key="2">
    <source>
        <dbReference type="ARBA" id="ARBA00022737"/>
    </source>
</evidence>
<keyword evidence="5" id="KW-1185">Reference proteome</keyword>
<feature type="repeat" description="PPR" evidence="3">
    <location>
        <begin position="773"/>
        <end position="807"/>
    </location>
</feature>
<feature type="repeat" description="PPR" evidence="3">
    <location>
        <begin position="703"/>
        <end position="737"/>
    </location>
</feature>
<feature type="repeat" description="PPR" evidence="3">
    <location>
        <begin position="563"/>
        <end position="597"/>
    </location>
</feature>
<feature type="repeat" description="PPR" evidence="3">
    <location>
        <begin position="458"/>
        <end position="492"/>
    </location>
</feature>
<gene>
    <name evidence="4" type="ORF">CTI12_AA586380</name>
</gene>
<organism evidence="4 5">
    <name type="scientific">Artemisia annua</name>
    <name type="common">Sweet wormwood</name>
    <dbReference type="NCBI Taxonomy" id="35608"/>
    <lineage>
        <taxon>Eukaryota</taxon>
        <taxon>Viridiplantae</taxon>
        <taxon>Streptophyta</taxon>
        <taxon>Embryophyta</taxon>
        <taxon>Tracheophyta</taxon>
        <taxon>Spermatophyta</taxon>
        <taxon>Magnoliopsida</taxon>
        <taxon>eudicotyledons</taxon>
        <taxon>Gunneridae</taxon>
        <taxon>Pentapetalae</taxon>
        <taxon>asterids</taxon>
        <taxon>campanulids</taxon>
        <taxon>Asterales</taxon>
        <taxon>Asteraceae</taxon>
        <taxon>Asteroideae</taxon>
        <taxon>Anthemideae</taxon>
        <taxon>Artemisiinae</taxon>
        <taxon>Artemisia</taxon>
    </lineage>
</organism>
<dbReference type="Proteomes" id="UP000245207">
    <property type="component" value="Unassembled WGS sequence"/>
</dbReference>
<evidence type="ECO:0000256" key="1">
    <source>
        <dbReference type="ARBA" id="ARBA00007626"/>
    </source>
</evidence>
<keyword evidence="2" id="KW-0677">Repeat</keyword>
<comment type="caution">
    <text evidence="4">The sequence shown here is derived from an EMBL/GenBank/DDBJ whole genome shotgun (WGS) entry which is preliminary data.</text>
</comment>
<dbReference type="AlphaFoldDB" id="A0A2U1KMA4"/>
<protein>
    <recommendedName>
        <fullName evidence="6">Pentatricopeptide repeat-containing protein</fullName>
    </recommendedName>
</protein>